<accession>A0A4Z1EAW7</accession>
<dbReference type="PROSITE" id="PS50977">
    <property type="entry name" value="HTH_TETR_2"/>
    <property type="match status" value="1"/>
</dbReference>
<protein>
    <submittedName>
        <fullName evidence="6">Transcriptional regulator, TetR family</fullName>
    </submittedName>
</protein>
<gene>
    <name evidence="6" type="ORF">SERN_0799</name>
</gene>
<dbReference type="SUPFAM" id="SSF48498">
    <property type="entry name" value="Tetracyclin repressor-like, C-terminal domain"/>
    <property type="match status" value="1"/>
</dbReference>
<evidence type="ECO:0000313" key="6">
    <source>
        <dbReference type="EMBL" id="TGO06607.1"/>
    </source>
</evidence>
<evidence type="ECO:0000259" key="5">
    <source>
        <dbReference type="PROSITE" id="PS50977"/>
    </source>
</evidence>
<dbReference type="PANTHER" id="PTHR47506">
    <property type="entry name" value="TRANSCRIPTIONAL REGULATORY PROTEIN"/>
    <property type="match status" value="1"/>
</dbReference>
<dbReference type="Pfam" id="PF00440">
    <property type="entry name" value="TetR_N"/>
    <property type="match status" value="1"/>
</dbReference>
<reference evidence="6 7" key="1">
    <citation type="submission" date="2018-11" db="EMBL/GenBank/DDBJ databases">
        <title>Complete genome sequencing of the Actinobacteria Serinibacter sp. K3-2.</title>
        <authorList>
            <person name="Rakitin A.L."/>
            <person name="Beletsky A.V."/>
            <person name="Mardanov A.V."/>
            <person name="Ravin N.V."/>
            <person name="Gromova A.S."/>
            <person name="Filippova S.N."/>
            <person name="Gal'Chenko V.F."/>
        </authorList>
    </citation>
    <scope>NUCLEOTIDE SEQUENCE [LARGE SCALE GENOMIC DNA]</scope>
    <source>
        <strain evidence="6 7">K3-2</strain>
    </source>
</reference>
<dbReference type="SUPFAM" id="SSF46689">
    <property type="entry name" value="Homeodomain-like"/>
    <property type="match status" value="1"/>
</dbReference>
<dbReference type="InterPro" id="IPR009057">
    <property type="entry name" value="Homeodomain-like_sf"/>
</dbReference>
<organism evidence="6 7">
    <name type="scientific">Serinibacter arcticus</name>
    <dbReference type="NCBI Taxonomy" id="1655435"/>
    <lineage>
        <taxon>Bacteria</taxon>
        <taxon>Bacillati</taxon>
        <taxon>Actinomycetota</taxon>
        <taxon>Actinomycetes</taxon>
        <taxon>Micrococcales</taxon>
        <taxon>Beutenbergiaceae</taxon>
        <taxon>Serinibacter</taxon>
    </lineage>
</organism>
<dbReference type="InterPro" id="IPR036271">
    <property type="entry name" value="Tet_transcr_reg_TetR-rel_C_sf"/>
</dbReference>
<evidence type="ECO:0000256" key="1">
    <source>
        <dbReference type="ARBA" id="ARBA00023015"/>
    </source>
</evidence>
<dbReference type="EMBL" id="RHPJ01000001">
    <property type="protein sequence ID" value="TGO06607.1"/>
    <property type="molecule type" value="Genomic_DNA"/>
</dbReference>
<dbReference type="InterPro" id="IPR001647">
    <property type="entry name" value="HTH_TetR"/>
</dbReference>
<dbReference type="PRINTS" id="PR00455">
    <property type="entry name" value="HTHTETR"/>
</dbReference>
<dbReference type="GO" id="GO:0003677">
    <property type="term" value="F:DNA binding"/>
    <property type="evidence" value="ECO:0007669"/>
    <property type="project" value="UniProtKB-UniRule"/>
</dbReference>
<comment type="caution">
    <text evidence="6">The sequence shown here is derived from an EMBL/GenBank/DDBJ whole genome shotgun (WGS) entry which is preliminary data.</text>
</comment>
<keyword evidence="3" id="KW-0804">Transcription</keyword>
<evidence type="ECO:0000256" key="4">
    <source>
        <dbReference type="PROSITE-ProRule" id="PRU00335"/>
    </source>
</evidence>
<evidence type="ECO:0000313" key="7">
    <source>
        <dbReference type="Proteomes" id="UP000297318"/>
    </source>
</evidence>
<dbReference type="Gene3D" id="1.10.357.10">
    <property type="entry name" value="Tetracycline Repressor, domain 2"/>
    <property type="match status" value="1"/>
</dbReference>
<keyword evidence="2 4" id="KW-0238">DNA-binding</keyword>
<sequence length="198" mass="20656">MGRVQGYVTQDVVRAARSVFWEHGFEGAALPVLEVATGLNRSSIYHAFGSKRGLFDAAVASYLDEVVRPRLRPLTLTAVAPHALATYLLGLRAALAEPASFTAVNGCLLLNAAGAPIARDAAVRDAVAAYRAELFAAFAAGVRARFPDEGEGGVERLAQACTALVVSALALTRVDNDSALRGLDGALALVEHGTRAQG</sequence>
<dbReference type="Proteomes" id="UP000297318">
    <property type="component" value="Unassembled WGS sequence"/>
</dbReference>
<dbReference type="OrthoDB" id="9805134at2"/>
<evidence type="ECO:0000256" key="3">
    <source>
        <dbReference type="ARBA" id="ARBA00023163"/>
    </source>
</evidence>
<feature type="DNA-binding region" description="H-T-H motif" evidence="4">
    <location>
        <begin position="29"/>
        <end position="48"/>
    </location>
</feature>
<dbReference type="RefSeq" id="WP_135848774.1">
    <property type="nucleotide sequence ID" value="NZ_RHPJ01000001.1"/>
</dbReference>
<dbReference type="PANTHER" id="PTHR47506:SF1">
    <property type="entry name" value="HTH-TYPE TRANSCRIPTIONAL REGULATOR YJDC"/>
    <property type="match status" value="1"/>
</dbReference>
<keyword evidence="7" id="KW-1185">Reference proteome</keyword>
<feature type="domain" description="HTH tetR-type" evidence="5">
    <location>
        <begin position="6"/>
        <end position="66"/>
    </location>
</feature>
<dbReference type="AlphaFoldDB" id="A0A4Z1EAW7"/>
<name>A0A4Z1EAW7_9MICO</name>
<proteinExistence type="predicted"/>
<evidence type="ECO:0000256" key="2">
    <source>
        <dbReference type="ARBA" id="ARBA00023125"/>
    </source>
</evidence>
<keyword evidence="1" id="KW-0805">Transcription regulation</keyword>